<name>A0A4R9GHJ5_9LEPT</name>
<comment type="caution">
    <text evidence="2">The sequence shown here is derived from an EMBL/GenBank/DDBJ whole genome shotgun (WGS) entry which is preliminary data.</text>
</comment>
<dbReference type="Pfam" id="PF00359">
    <property type="entry name" value="PTS_EIIA_2"/>
    <property type="match status" value="1"/>
</dbReference>
<dbReference type="GO" id="GO:0030295">
    <property type="term" value="F:protein kinase activator activity"/>
    <property type="evidence" value="ECO:0007669"/>
    <property type="project" value="TreeGrafter"/>
</dbReference>
<sequence length="151" mass="16860">MNQLMALIKPETVMFDLEGSSKEEVISRLLQKAVEAKLIEPEVREPVFESLLAREKSMSTGIGSGVAIPHCSVNLVEELKCVMGLSPGGIDFDAIDHLPVHIFILLIVPKSKFQEHIKTLAQIAKTLNVKDDREKLVHSKNFEEIRKAFTP</sequence>
<dbReference type="SUPFAM" id="SSF55804">
    <property type="entry name" value="Phoshotransferase/anion transport protein"/>
    <property type="match status" value="1"/>
</dbReference>
<organism evidence="2 3">
    <name type="scientific">Leptospira fletcheri</name>
    <dbReference type="NCBI Taxonomy" id="2484981"/>
    <lineage>
        <taxon>Bacteria</taxon>
        <taxon>Pseudomonadati</taxon>
        <taxon>Spirochaetota</taxon>
        <taxon>Spirochaetia</taxon>
        <taxon>Leptospirales</taxon>
        <taxon>Leptospiraceae</taxon>
        <taxon>Leptospira</taxon>
    </lineage>
</organism>
<keyword evidence="2" id="KW-0762">Sugar transport</keyword>
<dbReference type="Gene3D" id="3.40.930.10">
    <property type="entry name" value="Mannitol-specific EII, Chain A"/>
    <property type="match status" value="1"/>
</dbReference>
<dbReference type="OrthoDB" id="95460at2"/>
<dbReference type="Proteomes" id="UP000298458">
    <property type="component" value="Unassembled WGS sequence"/>
</dbReference>
<evidence type="ECO:0000313" key="3">
    <source>
        <dbReference type="Proteomes" id="UP000298458"/>
    </source>
</evidence>
<gene>
    <name evidence="2" type="ORF">EHO60_08135</name>
</gene>
<protein>
    <submittedName>
        <fullName evidence="2">PTS sugar transporter subunit IIA</fullName>
    </submittedName>
</protein>
<dbReference type="PANTHER" id="PTHR47738">
    <property type="entry name" value="PTS SYSTEM FRUCTOSE-LIKE EIIA COMPONENT-RELATED"/>
    <property type="match status" value="1"/>
</dbReference>
<feature type="domain" description="PTS EIIA type-2" evidence="1">
    <location>
        <begin position="6"/>
        <end position="151"/>
    </location>
</feature>
<keyword evidence="3" id="KW-1185">Reference proteome</keyword>
<evidence type="ECO:0000313" key="2">
    <source>
        <dbReference type="EMBL" id="TGK12222.1"/>
    </source>
</evidence>
<evidence type="ECO:0000259" key="1">
    <source>
        <dbReference type="PROSITE" id="PS51094"/>
    </source>
</evidence>
<dbReference type="InterPro" id="IPR051541">
    <property type="entry name" value="PTS_SugarTrans_NitroReg"/>
</dbReference>
<dbReference type="EMBL" id="RQET01000004">
    <property type="protein sequence ID" value="TGK12222.1"/>
    <property type="molecule type" value="Genomic_DNA"/>
</dbReference>
<dbReference type="PANTHER" id="PTHR47738:SF1">
    <property type="entry name" value="NITROGEN REGULATORY PROTEIN"/>
    <property type="match status" value="1"/>
</dbReference>
<dbReference type="RefSeq" id="WP_135767625.1">
    <property type="nucleotide sequence ID" value="NZ_RQET01000004.1"/>
</dbReference>
<dbReference type="PROSITE" id="PS51094">
    <property type="entry name" value="PTS_EIIA_TYPE_2"/>
    <property type="match status" value="1"/>
</dbReference>
<reference evidence="2" key="1">
    <citation type="journal article" date="2019" name="PLoS Negl. Trop. Dis.">
        <title>Revisiting the worldwide diversity of Leptospira species in the environment.</title>
        <authorList>
            <person name="Vincent A.T."/>
            <person name="Schiettekatte O."/>
            <person name="Bourhy P."/>
            <person name="Veyrier F.J."/>
            <person name="Picardeau M."/>
        </authorList>
    </citation>
    <scope>NUCLEOTIDE SEQUENCE [LARGE SCALE GENOMIC DNA]</scope>
    <source>
        <strain evidence="2">SSW15</strain>
    </source>
</reference>
<dbReference type="CDD" id="cd00211">
    <property type="entry name" value="PTS_IIA_fru"/>
    <property type="match status" value="1"/>
</dbReference>
<proteinExistence type="predicted"/>
<accession>A0A4R9GHJ5</accession>
<dbReference type="InterPro" id="IPR016152">
    <property type="entry name" value="PTrfase/Anion_transptr"/>
</dbReference>
<dbReference type="InterPro" id="IPR002178">
    <property type="entry name" value="PTS_EIIA_type-2_dom"/>
</dbReference>
<keyword evidence="2" id="KW-0813">Transport</keyword>
<dbReference type="AlphaFoldDB" id="A0A4R9GHJ5"/>